<accession>A0ABV4WIU3</accession>
<comment type="caution">
    <text evidence="2">The sequence shown here is derived from an EMBL/GenBank/DDBJ whole genome shotgun (WGS) entry which is preliminary data.</text>
</comment>
<sequence>MGKKAKRKKHLTPVVGYPGKNNNKFLTDDDRVFIDEQVAKHKKEIERMREELEKLKNQKLFTPIELGKKRIYFALLRFEFWHPISDNPDKEFRVFYKEISSLIRKAGEDLHKYAGVAEMASDKLWRFIPEFYRPLSSRTKENETVLSFVEAGRYCYQAENNRTNVLHCPVATKSLVRGF</sequence>
<evidence type="ECO:0000256" key="1">
    <source>
        <dbReference type="SAM" id="Coils"/>
    </source>
</evidence>
<keyword evidence="1" id="KW-0175">Coiled coil</keyword>
<gene>
    <name evidence="2" type="ORF">ACE1CA_10675</name>
</gene>
<dbReference type="Proteomes" id="UP001576780">
    <property type="component" value="Unassembled WGS sequence"/>
</dbReference>
<dbReference type="EMBL" id="JBHFNT010000077">
    <property type="protein sequence ID" value="MFB2834985.1"/>
    <property type="molecule type" value="Genomic_DNA"/>
</dbReference>
<evidence type="ECO:0000313" key="2">
    <source>
        <dbReference type="EMBL" id="MFB2834985.1"/>
    </source>
</evidence>
<evidence type="ECO:0000313" key="3">
    <source>
        <dbReference type="Proteomes" id="UP001576780"/>
    </source>
</evidence>
<feature type="coiled-coil region" evidence="1">
    <location>
        <begin position="31"/>
        <end position="58"/>
    </location>
</feature>
<dbReference type="RefSeq" id="WP_413277414.1">
    <property type="nucleotide sequence ID" value="NZ_JBHFNT010000077.1"/>
</dbReference>
<protein>
    <submittedName>
        <fullName evidence="2">Uncharacterized protein</fullName>
    </submittedName>
</protein>
<organism evidence="2 3">
    <name type="scientific">Floridaenema evergladense BLCC-F167</name>
    <dbReference type="NCBI Taxonomy" id="3153639"/>
    <lineage>
        <taxon>Bacteria</taxon>
        <taxon>Bacillati</taxon>
        <taxon>Cyanobacteriota</taxon>
        <taxon>Cyanophyceae</taxon>
        <taxon>Oscillatoriophycideae</taxon>
        <taxon>Aerosakkonematales</taxon>
        <taxon>Aerosakkonemataceae</taxon>
        <taxon>Floridanema</taxon>
        <taxon>Floridanema evergladense</taxon>
    </lineage>
</organism>
<name>A0ABV4WIU3_9CYAN</name>
<keyword evidence="3" id="KW-1185">Reference proteome</keyword>
<reference evidence="2 3" key="1">
    <citation type="submission" date="2024-09" db="EMBL/GenBank/DDBJ databases">
        <title>Floridaenema gen nov. (Aerosakkonemataceae, Aerosakkonematales ord. nov., Cyanobacteria) from benthic tropical and subtropical fresh waters, with the description of four new species.</title>
        <authorList>
            <person name="Moretto J.A."/>
            <person name="Berthold D.E."/>
            <person name="Lefler F.W."/>
            <person name="Huang I.-S."/>
            <person name="Laughinghouse H. IV."/>
        </authorList>
    </citation>
    <scope>NUCLEOTIDE SEQUENCE [LARGE SCALE GENOMIC DNA]</scope>
    <source>
        <strain evidence="2 3">BLCC-F167</strain>
    </source>
</reference>
<proteinExistence type="predicted"/>